<dbReference type="PANTHER" id="PTHR35936">
    <property type="entry name" value="MEMBRANE-BOUND LYTIC MUREIN TRANSGLYCOSYLASE F"/>
    <property type="match status" value="1"/>
</dbReference>
<evidence type="ECO:0000313" key="4">
    <source>
        <dbReference type="Proteomes" id="UP000192907"/>
    </source>
</evidence>
<dbReference type="Pfam" id="PF00497">
    <property type="entry name" value="SBP_bac_3"/>
    <property type="match status" value="1"/>
</dbReference>
<evidence type="ECO:0000259" key="2">
    <source>
        <dbReference type="SMART" id="SM00062"/>
    </source>
</evidence>
<reference evidence="4" key="1">
    <citation type="submission" date="2017-04" db="EMBL/GenBank/DDBJ databases">
        <authorList>
            <person name="Varghese N."/>
            <person name="Submissions S."/>
        </authorList>
    </citation>
    <scope>NUCLEOTIDE SEQUENCE [LARGE SCALE GENOMIC DNA]</scope>
    <source>
        <strain evidence="4">RKEM611</strain>
    </source>
</reference>
<organism evidence="3 4">
    <name type="scientific">Pseudobacteriovorax antillogorgiicola</name>
    <dbReference type="NCBI Taxonomy" id="1513793"/>
    <lineage>
        <taxon>Bacteria</taxon>
        <taxon>Pseudomonadati</taxon>
        <taxon>Bdellovibrionota</taxon>
        <taxon>Oligoflexia</taxon>
        <taxon>Oligoflexales</taxon>
        <taxon>Pseudobacteriovoracaceae</taxon>
        <taxon>Pseudobacteriovorax</taxon>
    </lineage>
</organism>
<sequence>MRYLCFFVWGFWASLVQGETVYVYPGNLPISGVDGRETVEGIIPSLISAAFDRVGIKSQFQVLPFKRALAEATLGRGLVAGIISTPERRKSLQFSAPIFYSYIGLITRQKDKFQKDALVKLHGKAVGTKLGFRFPEPLEGKVRKGLVDLVYGSHEVNLERLLKKRISAIALNLETAKLLKLDHPKAFKKLNIISFQDMRVDFYLAGKKGKYDVLIEEFNRGFQQVPLEQRTLIIDRVFRKLGRTTAAHK</sequence>
<dbReference type="Proteomes" id="UP000192907">
    <property type="component" value="Unassembled WGS sequence"/>
</dbReference>
<evidence type="ECO:0000313" key="3">
    <source>
        <dbReference type="EMBL" id="SMF40491.1"/>
    </source>
</evidence>
<dbReference type="PANTHER" id="PTHR35936:SF25">
    <property type="entry name" value="ABC TRANSPORTER SUBSTRATE-BINDING PROTEIN"/>
    <property type="match status" value="1"/>
</dbReference>
<dbReference type="AlphaFoldDB" id="A0A1Y6C2J6"/>
<dbReference type="STRING" id="1513793.SAMN06296036_11281"/>
<dbReference type="SMART" id="SM00062">
    <property type="entry name" value="PBPb"/>
    <property type="match status" value="1"/>
</dbReference>
<protein>
    <submittedName>
        <fullName evidence="3">ABC-type amino acid transport substrate-binding protein</fullName>
    </submittedName>
</protein>
<name>A0A1Y6C2J6_9BACT</name>
<dbReference type="EMBL" id="FWZT01000012">
    <property type="protein sequence ID" value="SMF40491.1"/>
    <property type="molecule type" value="Genomic_DNA"/>
</dbReference>
<keyword evidence="1" id="KW-0732">Signal</keyword>
<gene>
    <name evidence="3" type="ORF">SAMN06296036_11281</name>
</gene>
<dbReference type="InterPro" id="IPR001638">
    <property type="entry name" value="Solute-binding_3/MltF_N"/>
</dbReference>
<dbReference type="SUPFAM" id="SSF53850">
    <property type="entry name" value="Periplasmic binding protein-like II"/>
    <property type="match status" value="1"/>
</dbReference>
<evidence type="ECO:0000256" key="1">
    <source>
        <dbReference type="ARBA" id="ARBA00022729"/>
    </source>
</evidence>
<dbReference type="RefSeq" id="WP_132320436.1">
    <property type="nucleotide sequence ID" value="NZ_FWZT01000012.1"/>
</dbReference>
<keyword evidence="4" id="KW-1185">Reference proteome</keyword>
<proteinExistence type="predicted"/>
<accession>A0A1Y6C2J6</accession>
<dbReference type="OrthoDB" id="5455619at2"/>
<dbReference type="Gene3D" id="3.40.190.10">
    <property type="entry name" value="Periplasmic binding protein-like II"/>
    <property type="match status" value="2"/>
</dbReference>
<feature type="domain" description="Solute-binding protein family 3/N-terminal" evidence="2">
    <location>
        <begin position="20"/>
        <end position="235"/>
    </location>
</feature>